<comment type="caution">
    <text evidence="2">The sequence shown here is derived from an EMBL/GenBank/DDBJ whole genome shotgun (WGS) entry which is preliminary data.</text>
</comment>
<keyword evidence="3" id="KW-1185">Reference proteome</keyword>
<gene>
    <name evidence="2" type="ORF">ACFQ3J_16140</name>
</gene>
<proteinExistence type="predicted"/>
<evidence type="ECO:0000256" key="1">
    <source>
        <dbReference type="SAM" id="MobiDB-lite"/>
    </source>
</evidence>
<dbReference type="EMBL" id="JBHTKX010000001">
    <property type="protein sequence ID" value="MFD1129703.1"/>
    <property type="molecule type" value="Genomic_DNA"/>
</dbReference>
<reference evidence="3" key="1">
    <citation type="journal article" date="2019" name="Int. J. Syst. Evol. Microbiol.">
        <title>The Global Catalogue of Microorganisms (GCM) 10K type strain sequencing project: providing services to taxonomists for standard genome sequencing and annotation.</title>
        <authorList>
            <consortium name="The Broad Institute Genomics Platform"/>
            <consortium name="The Broad Institute Genome Sequencing Center for Infectious Disease"/>
            <person name="Wu L."/>
            <person name="Ma J."/>
        </authorList>
    </citation>
    <scope>NUCLEOTIDE SEQUENCE [LARGE SCALE GENOMIC DNA]</scope>
    <source>
        <strain evidence="3">CCUG 53519</strain>
    </source>
</reference>
<protein>
    <submittedName>
        <fullName evidence="2">Uncharacterized protein</fullName>
    </submittedName>
</protein>
<sequence>MDPSTFAEGKQREVQRSSHAPRGGELHREPHAFAAGKQWVSSGEASRAAPSSRACLKDESESQHDSNHSRI</sequence>
<organism evidence="2 3">
    <name type="scientific">Paenibacillus provencensis</name>
    <dbReference type="NCBI Taxonomy" id="441151"/>
    <lineage>
        <taxon>Bacteria</taxon>
        <taxon>Bacillati</taxon>
        <taxon>Bacillota</taxon>
        <taxon>Bacilli</taxon>
        <taxon>Bacillales</taxon>
        <taxon>Paenibacillaceae</taxon>
        <taxon>Paenibacillus</taxon>
    </lineage>
</organism>
<name>A0ABW3PX05_9BACL</name>
<dbReference type="Proteomes" id="UP001597169">
    <property type="component" value="Unassembled WGS sequence"/>
</dbReference>
<accession>A0ABW3PX05</accession>
<evidence type="ECO:0000313" key="2">
    <source>
        <dbReference type="EMBL" id="MFD1129703.1"/>
    </source>
</evidence>
<evidence type="ECO:0000313" key="3">
    <source>
        <dbReference type="Proteomes" id="UP001597169"/>
    </source>
</evidence>
<feature type="compositionally biased region" description="Basic and acidic residues" evidence="1">
    <location>
        <begin position="55"/>
        <end position="71"/>
    </location>
</feature>
<dbReference type="RefSeq" id="WP_251582704.1">
    <property type="nucleotide sequence ID" value="NZ_JBHTKX010000001.1"/>
</dbReference>
<feature type="compositionally biased region" description="Basic and acidic residues" evidence="1">
    <location>
        <begin position="9"/>
        <end position="31"/>
    </location>
</feature>
<feature type="region of interest" description="Disordered" evidence="1">
    <location>
        <begin position="1"/>
        <end position="71"/>
    </location>
</feature>